<accession>A0A3M9MJP9</accession>
<keyword evidence="1 3" id="KW-0808">Transferase</keyword>
<sequence>MSAQGEQSRPASVAVIFAGGVGSRMGKAAVPKQFLEIHGKPIIVHTLEHFQDHPEIDAIAIAILPEMRDQLERLVRWYDLSKVRWVVDGGATGQESRHNALKAVSADFEGDTIVLLHDGVRPLIDAELISANIAAAREHGAATTCTKFNETIASSPSEVIVDIIPRDTIYSAQAPQTFQLDEVLSAYDRAVSEGEHDSIDSLSLMFRYGHEVHRVEGPRSNIKITTAEDFYICRTFFELIENRQVTGL</sequence>
<dbReference type="InterPro" id="IPR029044">
    <property type="entry name" value="Nucleotide-diphossugar_trans"/>
</dbReference>
<evidence type="ECO:0000256" key="2">
    <source>
        <dbReference type="ARBA" id="ARBA00022695"/>
    </source>
</evidence>
<name>A0A3M9MJP9_9MICO</name>
<dbReference type="PANTHER" id="PTHR43015">
    <property type="entry name" value="D-RIBITOL-5-PHOSPHATE CYTIDYLYLTRANSFERASE"/>
    <property type="match status" value="1"/>
</dbReference>
<dbReference type="SUPFAM" id="SSF53448">
    <property type="entry name" value="Nucleotide-diphospho-sugar transferases"/>
    <property type="match status" value="1"/>
</dbReference>
<dbReference type="NCBIfam" id="NF001183">
    <property type="entry name" value="PRK00155.1-3"/>
    <property type="match status" value="1"/>
</dbReference>
<dbReference type="GO" id="GO:0050518">
    <property type="term" value="F:2-C-methyl-D-erythritol 4-phosphate cytidylyltransferase activity"/>
    <property type="evidence" value="ECO:0007669"/>
    <property type="project" value="UniProtKB-ARBA"/>
</dbReference>
<dbReference type="RefSeq" id="WP_123269599.1">
    <property type="nucleotide sequence ID" value="NZ_RJJQ01000001.1"/>
</dbReference>
<dbReference type="Proteomes" id="UP000271678">
    <property type="component" value="Unassembled WGS sequence"/>
</dbReference>
<keyword evidence="4" id="KW-1185">Reference proteome</keyword>
<comment type="caution">
    <text evidence="3">The sequence shown here is derived from an EMBL/GenBank/DDBJ whole genome shotgun (WGS) entry which is preliminary data.</text>
</comment>
<protein>
    <submittedName>
        <fullName evidence="3">2-C-methyl-D-erythritol 4-phosphate cytidylyltransferase</fullName>
    </submittedName>
</protein>
<keyword evidence="2 3" id="KW-0548">Nucleotidyltransferase</keyword>
<dbReference type="GO" id="GO:0005829">
    <property type="term" value="C:cytosol"/>
    <property type="evidence" value="ECO:0007669"/>
    <property type="project" value="TreeGrafter"/>
</dbReference>
<dbReference type="EMBL" id="RJJQ01000001">
    <property type="protein sequence ID" value="RNI25397.1"/>
    <property type="molecule type" value="Genomic_DNA"/>
</dbReference>
<dbReference type="Pfam" id="PF01128">
    <property type="entry name" value="IspD"/>
    <property type="match status" value="1"/>
</dbReference>
<evidence type="ECO:0000256" key="1">
    <source>
        <dbReference type="ARBA" id="ARBA00022679"/>
    </source>
</evidence>
<dbReference type="Gene3D" id="3.90.550.10">
    <property type="entry name" value="Spore Coat Polysaccharide Biosynthesis Protein SpsA, Chain A"/>
    <property type="match status" value="1"/>
</dbReference>
<evidence type="ECO:0000313" key="4">
    <source>
        <dbReference type="Proteomes" id="UP000271678"/>
    </source>
</evidence>
<proteinExistence type="predicted"/>
<dbReference type="FunFam" id="3.90.550.10:FF:000003">
    <property type="entry name" value="2-C-methyl-D-erythritol 4-phosphate cytidylyltransferase"/>
    <property type="match status" value="1"/>
</dbReference>
<dbReference type="AlphaFoldDB" id="A0A3M9MJP9"/>
<organism evidence="3 4">
    <name type="scientific">Flexivirga caeni</name>
    <dbReference type="NCBI Taxonomy" id="2294115"/>
    <lineage>
        <taxon>Bacteria</taxon>
        <taxon>Bacillati</taxon>
        <taxon>Actinomycetota</taxon>
        <taxon>Actinomycetes</taxon>
        <taxon>Micrococcales</taxon>
        <taxon>Dermacoccaceae</taxon>
        <taxon>Flexivirga</taxon>
    </lineage>
</organism>
<dbReference type="InterPro" id="IPR034683">
    <property type="entry name" value="IspD/TarI"/>
</dbReference>
<dbReference type="PANTHER" id="PTHR43015:SF1">
    <property type="entry name" value="D-RIBITOL-5-PHOSPHATE CYTIDYLYLTRANSFERASE"/>
    <property type="match status" value="1"/>
</dbReference>
<dbReference type="CDD" id="cd02516">
    <property type="entry name" value="CDP-ME_synthetase"/>
    <property type="match status" value="1"/>
</dbReference>
<dbReference type="OrthoDB" id="9802561at2"/>
<evidence type="ECO:0000313" key="3">
    <source>
        <dbReference type="EMBL" id="RNI25397.1"/>
    </source>
</evidence>
<gene>
    <name evidence="3" type="ORF">EFY87_01875</name>
</gene>
<reference evidence="3 4" key="1">
    <citation type="submission" date="2018-11" db="EMBL/GenBank/DDBJ databases">
        <title>Draft genome of Simplicispira Flexivirga sp. BO-16.</title>
        <authorList>
            <person name="Im W.T."/>
        </authorList>
    </citation>
    <scope>NUCLEOTIDE SEQUENCE [LARGE SCALE GENOMIC DNA]</scope>
    <source>
        <strain evidence="3 4">BO-16</strain>
    </source>
</reference>